<proteinExistence type="predicted"/>
<accession>A0AAV3UNN6</accession>
<dbReference type="EMBL" id="BAABKX010000019">
    <property type="protein sequence ID" value="GAA5060648.1"/>
    <property type="molecule type" value="Genomic_DNA"/>
</dbReference>
<feature type="region of interest" description="Disordered" evidence="2">
    <location>
        <begin position="1"/>
        <end position="20"/>
    </location>
</feature>
<evidence type="ECO:0000313" key="3">
    <source>
        <dbReference type="EMBL" id="GAA5060648.1"/>
    </source>
</evidence>
<dbReference type="InterPro" id="IPR038404">
    <property type="entry name" value="TRAP_DctP_sf"/>
</dbReference>
<dbReference type="Pfam" id="PF03480">
    <property type="entry name" value="DctP"/>
    <property type="match status" value="1"/>
</dbReference>
<organism evidence="3 4">
    <name type="scientific">Haladaptatus pallidirubidus</name>
    <dbReference type="NCBI Taxonomy" id="1008152"/>
    <lineage>
        <taxon>Archaea</taxon>
        <taxon>Methanobacteriati</taxon>
        <taxon>Methanobacteriota</taxon>
        <taxon>Stenosarchaea group</taxon>
        <taxon>Halobacteria</taxon>
        <taxon>Halobacteriales</taxon>
        <taxon>Haladaptataceae</taxon>
        <taxon>Haladaptatus</taxon>
    </lineage>
</organism>
<dbReference type="Gene3D" id="3.40.190.170">
    <property type="entry name" value="Bacterial extracellular solute-binding protein, family 7"/>
    <property type="match status" value="1"/>
</dbReference>
<dbReference type="PANTHER" id="PTHR33376:SF4">
    <property type="entry name" value="SIALIC ACID-BINDING PERIPLASMIC PROTEIN SIAP"/>
    <property type="match status" value="1"/>
</dbReference>
<keyword evidence="1" id="KW-0732">Signal</keyword>
<protein>
    <submittedName>
        <fullName evidence="3">TRAP transporter substrate-binding protein</fullName>
    </submittedName>
</protein>
<gene>
    <name evidence="3" type="ORF">GCM10025751_46000</name>
</gene>
<keyword evidence="4" id="KW-1185">Reference proteome</keyword>
<evidence type="ECO:0000256" key="1">
    <source>
        <dbReference type="ARBA" id="ARBA00022729"/>
    </source>
</evidence>
<dbReference type="NCBIfam" id="NF037995">
    <property type="entry name" value="TRAP_S1"/>
    <property type="match status" value="1"/>
</dbReference>
<dbReference type="PANTHER" id="PTHR33376">
    <property type="match status" value="1"/>
</dbReference>
<evidence type="ECO:0000313" key="4">
    <source>
        <dbReference type="Proteomes" id="UP001501729"/>
    </source>
</evidence>
<reference evidence="3 4" key="1">
    <citation type="journal article" date="2019" name="Int. J. Syst. Evol. Microbiol.">
        <title>The Global Catalogue of Microorganisms (GCM) 10K type strain sequencing project: providing services to taxonomists for standard genome sequencing and annotation.</title>
        <authorList>
            <consortium name="The Broad Institute Genomics Platform"/>
            <consortium name="The Broad Institute Genome Sequencing Center for Infectious Disease"/>
            <person name="Wu L."/>
            <person name="Ma J."/>
        </authorList>
    </citation>
    <scope>NUCLEOTIDE SEQUENCE [LARGE SCALE GENOMIC DNA]</scope>
    <source>
        <strain evidence="3 4">JCM 17504</strain>
    </source>
</reference>
<dbReference type="AlphaFoldDB" id="A0AAV3UNN6"/>
<name>A0AAV3UNN6_9EURY</name>
<sequence>MAGCSGDSGGSAGNNSGGSGGGDANVNFTIASTFEPEHVLVKAAKNFKKKIESESDGDVSVEISAGGSYGSEDEIGELVNQGGVEAHAAGSFPYFQYAPAYWFFGCPFVISDYDQLLSVLDSDKMQDAHDALKKKGNQRPIGQQIYRGNRNFTSNKPIKGPKDVKGLNLRLPELDPWVTIWKGVGASPTPIALDELYSALETGTADASEGGASQISSFNLNEVQSHLSLTQHLVANGNMYMNEQFFKGLDQTYRDMILELGGKATEEASKTAMDREEELIDELKSNGMTVVKDVDHEAFRSAAEPAVNRLFKNTWEFDWKTIQNL</sequence>
<evidence type="ECO:0000256" key="2">
    <source>
        <dbReference type="SAM" id="MobiDB-lite"/>
    </source>
</evidence>
<dbReference type="CDD" id="cd13603">
    <property type="entry name" value="PBP2_TRAP_Siap_TeaA_like"/>
    <property type="match status" value="1"/>
</dbReference>
<dbReference type="GO" id="GO:0055085">
    <property type="term" value="P:transmembrane transport"/>
    <property type="evidence" value="ECO:0007669"/>
    <property type="project" value="InterPro"/>
</dbReference>
<dbReference type="Proteomes" id="UP001501729">
    <property type="component" value="Unassembled WGS sequence"/>
</dbReference>
<comment type="caution">
    <text evidence="3">The sequence shown here is derived from an EMBL/GenBank/DDBJ whole genome shotgun (WGS) entry which is preliminary data.</text>
</comment>
<dbReference type="InterPro" id="IPR018389">
    <property type="entry name" value="DctP_fam"/>
</dbReference>